<evidence type="ECO:0000313" key="6">
    <source>
        <dbReference type="Proteomes" id="UP000019384"/>
    </source>
</evidence>
<organism evidence="5 6">
    <name type="scientific">Kuraishia capsulata CBS 1993</name>
    <dbReference type="NCBI Taxonomy" id="1382522"/>
    <lineage>
        <taxon>Eukaryota</taxon>
        <taxon>Fungi</taxon>
        <taxon>Dikarya</taxon>
        <taxon>Ascomycota</taxon>
        <taxon>Saccharomycotina</taxon>
        <taxon>Pichiomycetes</taxon>
        <taxon>Pichiales</taxon>
        <taxon>Pichiaceae</taxon>
        <taxon>Kuraishia</taxon>
    </lineage>
</organism>
<keyword evidence="4" id="KW-0813">Transport</keyword>
<dbReference type="GO" id="GO:0006999">
    <property type="term" value="P:nuclear pore organization"/>
    <property type="evidence" value="ECO:0007669"/>
    <property type="project" value="EnsemblFungi"/>
</dbReference>
<dbReference type="GeneID" id="34517488"/>
<keyword evidence="6" id="KW-1185">Reference proteome</keyword>
<comment type="subcellular location">
    <subcellularLocation>
        <location evidence="1">Nucleus envelope</location>
    </subcellularLocation>
    <subcellularLocation>
        <location evidence="4">Nucleus</location>
        <location evidence="4">Nuclear pore complex</location>
    </subcellularLocation>
</comment>
<keyword evidence="4" id="KW-0906">Nuclear pore complex</keyword>
<reference evidence="5" key="1">
    <citation type="submission" date="2013-12" db="EMBL/GenBank/DDBJ databases">
        <authorList>
            <person name="Genoscope - CEA"/>
        </authorList>
    </citation>
    <scope>NUCLEOTIDE SEQUENCE</scope>
    <source>
        <strain evidence="5">CBS 1993</strain>
    </source>
</reference>
<sequence>MPTGSAFPPAPKASLKELLESAKNLPKRSSDIGTVNLGPNEIRRKANELRGDKSEDRHYTKAHYLLAGSGITLEEIESEIQSINVRQFAASPAPGANQTPLSQQSDVDNYISAKKDENILAAIEQSLATAAKDFDMFVNQNITMDWKQRKEALRESFSVILNRGSSGRPSKQIKTAEDPVSWGGVSGRSLLSSKNDFADVKPSSAQPSRVVNPTTSFAIRQRFETFAQAVYDLNESRQQRKPYPICTVFSDITKFDQNVKSRHVHDSWKILVDFVEESNSAGLKERKYEELYCSGDSLDFQAIAFRKLVVSKSRTYLEDQFMDYLNDFFVQTGSTSVPTNVEKVSVFLEHKLKRGGDWNVPNLSLINGVPIWALIFYLLRAGCLEDAIQVTEKYHDSFKKLEKSFPVYLKSYHKNDRQFGNEMQGRITNEFNQYFKHINREADPFRYAVYKIIGRCDLSKKSFPYISLSIEDWVWIHLSLVRENDIEDDPIHERYSLIDFQRSILSFGVERFNASSNHPMYLQVLLLTGQYEEAVHYLFSVNEMDSVHLAIALSYYGLLNVTGKGNELMSVEKTKKIFFARLIGLYVSSFKISDPRVAAEYLILISLNQSDEQVNLSLSVIRELVLDTREFVLLLGKIDKDGNRIPGIIEERKSLLKLDDEASFLHKISEQAALKAEEEGRYYDCILLYQLSEEYDMVISLVNKLLGELLNTTEISYAPLLEDQSVALATKLMKIYNRNSQISDKVSLKSRETCSKLLEIIKIREQYEAKAYSKCLKSIMDLGLVPNAGSDLETIRFLSQQFNTLDESISKNIPGLLIITMTITRHLLLDEMKSGLNNDKSEHLRQISRNCLVYAGILQFKMPREVYTTLVNLECV</sequence>
<dbReference type="Proteomes" id="UP000019384">
    <property type="component" value="Unassembled WGS sequence"/>
</dbReference>
<proteinExistence type="inferred from homology"/>
<dbReference type="PANTHER" id="PTHR11225">
    <property type="entry name" value="NUCLEAR PORE COMPLEX PROTEIN NUP93 NUCLEOPORIN NUP93 DEAD EYE PROTEIN"/>
    <property type="match status" value="1"/>
</dbReference>
<protein>
    <recommendedName>
        <fullName evidence="4">Nuclear pore protein</fullName>
    </recommendedName>
</protein>
<comment type="similarity">
    <text evidence="2 4">Belongs to the nucleoporin interacting component (NIC) family.</text>
</comment>
<dbReference type="STRING" id="1382522.W6MIB9"/>
<dbReference type="InterPro" id="IPR007231">
    <property type="entry name" value="Nucleoporin_int_Nup93/Nic96"/>
</dbReference>
<keyword evidence="3 4" id="KW-0539">Nucleus</keyword>
<dbReference type="PANTHER" id="PTHR11225:SF4">
    <property type="entry name" value="NUCLEAR PORE COMPLEX PROTEIN NUP93"/>
    <property type="match status" value="1"/>
</dbReference>
<evidence type="ECO:0000256" key="1">
    <source>
        <dbReference type="ARBA" id="ARBA00004259"/>
    </source>
</evidence>
<keyword evidence="4" id="KW-0653">Protein transport</keyword>
<evidence type="ECO:0000256" key="3">
    <source>
        <dbReference type="ARBA" id="ARBA00023242"/>
    </source>
</evidence>
<dbReference type="GO" id="GO:0017056">
    <property type="term" value="F:structural constituent of nuclear pore"/>
    <property type="evidence" value="ECO:0007669"/>
    <property type="project" value="EnsemblFungi"/>
</dbReference>
<dbReference type="AlphaFoldDB" id="W6MIB9"/>
<dbReference type="RefSeq" id="XP_022456100.1">
    <property type="nucleotide sequence ID" value="XM_022604542.1"/>
</dbReference>
<dbReference type="HOGENOM" id="CLU_011846_0_0_1"/>
<dbReference type="GO" id="GO:0000055">
    <property type="term" value="P:ribosomal large subunit export from nucleus"/>
    <property type="evidence" value="ECO:0007669"/>
    <property type="project" value="EnsemblFungi"/>
</dbReference>
<accession>W6MIB9</accession>
<keyword evidence="4" id="KW-0811">Translocation</keyword>
<reference evidence="5" key="2">
    <citation type="submission" date="2014-02" db="EMBL/GenBank/DDBJ databases">
        <title>Complete DNA sequence of /Kuraishia capsulata/ illustrates novel genomic features among budding yeasts (/Saccharomycotina/).</title>
        <authorList>
            <person name="Morales L."/>
            <person name="Noel B."/>
            <person name="Porcel B."/>
            <person name="Marcet-Houben M."/>
            <person name="Hullo M-F."/>
            <person name="Sacerdot C."/>
            <person name="Tekaia F."/>
            <person name="Leh-Louis V."/>
            <person name="Despons L."/>
            <person name="Khanna V."/>
            <person name="Aury J-M."/>
            <person name="Barbe V."/>
            <person name="Couloux A."/>
            <person name="Labadie K."/>
            <person name="Pelletier E."/>
            <person name="Souciet J-L."/>
            <person name="Boekhout T."/>
            <person name="Gabaldon T."/>
            <person name="Wincker P."/>
            <person name="Dujon B."/>
        </authorList>
    </citation>
    <scope>NUCLEOTIDE SEQUENCE</scope>
    <source>
        <strain evidence="5">CBS 1993</strain>
    </source>
</reference>
<dbReference type="Pfam" id="PF04097">
    <property type="entry name" value="Nic96"/>
    <property type="match status" value="1"/>
</dbReference>
<dbReference type="GO" id="GO:0006606">
    <property type="term" value="P:protein import into nucleus"/>
    <property type="evidence" value="ECO:0007669"/>
    <property type="project" value="EnsemblFungi"/>
</dbReference>
<keyword evidence="4" id="KW-0472">Membrane</keyword>
<name>W6MIB9_9ASCO</name>
<evidence type="ECO:0000256" key="4">
    <source>
        <dbReference type="RuleBase" id="RU364035"/>
    </source>
</evidence>
<keyword evidence="4" id="KW-0509">mRNA transport</keyword>
<gene>
    <name evidence="5" type="ORF">KUCA_T00000042001</name>
</gene>
<dbReference type="OrthoDB" id="1918363at2759"/>
<dbReference type="GO" id="GO:0016973">
    <property type="term" value="P:poly(A)+ mRNA export from nucleus"/>
    <property type="evidence" value="ECO:0007669"/>
    <property type="project" value="TreeGrafter"/>
</dbReference>
<evidence type="ECO:0000256" key="2">
    <source>
        <dbReference type="ARBA" id="ARBA00010186"/>
    </source>
</evidence>
<dbReference type="GO" id="GO:0044612">
    <property type="term" value="C:nuclear pore linkers"/>
    <property type="evidence" value="ECO:0007669"/>
    <property type="project" value="EnsemblFungi"/>
</dbReference>
<evidence type="ECO:0000313" key="5">
    <source>
        <dbReference type="EMBL" id="CDK24082.1"/>
    </source>
</evidence>
<dbReference type="EMBL" id="HG793125">
    <property type="protein sequence ID" value="CDK24082.1"/>
    <property type="molecule type" value="Genomic_DNA"/>
</dbReference>
<dbReference type="GO" id="GO:0044615">
    <property type="term" value="C:nuclear pore nuclear basket"/>
    <property type="evidence" value="ECO:0007669"/>
    <property type="project" value="EnsemblFungi"/>
</dbReference>